<evidence type="ECO:0000256" key="1">
    <source>
        <dbReference type="ARBA" id="ARBA00002620"/>
    </source>
</evidence>
<dbReference type="AlphaFoldDB" id="A0A6A4V4X1"/>
<keyword evidence="5 11" id="KW-0812">Transmembrane</keyword>
<dbReference type="Proteomes" id="UP000440578">
    <property type="component" value="Unassembled WGS sequence"/>
</dbReference>
<dbReference type="GO" id="GO:0016020">
    <property type="term" value="C:membrane"/>
    <property type="evidence" value="ECO:0007669"/>
    <property type="project" value="UniProtKB-SubCell"/>
</dbReference>
<feature type="region of interest" description="Disordered" evidence="10">
    <location>
        <begin position="178"/>
        <end position="222"/>
    </location>
</feature>
<evidence type="ECO:0000256" key="7">
    <source>
        <dbReference type="ARBA" id="ARBA00023034"/>
    </source>
</evidence>
<evidence type="ECO:0000256" key="5">
    <source>
        <dbReference type="ARBA" id="ARBA00022692"/>
    </source>
</evidence>
<keyword evidence="7" id="KW-0333">Golgi apparatus</keyword>
<comment type="subcellular location">
    <subcellularLocation>
        <location evidence="4">Golgi apparatus</location>
    </subcellularLocation>
    <subcellularLocation>
        <location evidence="2">Membrane</location>
        <topology evidence="2">Single-pass membrane protein</topology>
    </subcellularLocation>
    <subcellularLocation>
        <location evidence="3">Mitochondrion</location>
    </subcellularLocation>
</comment>
<feature type="compositionally biased region" description="Polar residues" evidence="10">
    <location>
        <begin position="211"/>
        <end position="222"/>
    </location>
</feature>
<name>A0A6A4V4X1_AMPAM</name>
<dbReference type="PANTHER" id="PTHR21425:SF2">
    <property type="entry name" value="PROTEIN C1ORF43"/>
    <property type="match status" value="1"/>
</dbReference>
<dbReference type="GO" id="GO:0005794">
    <property type="term" value="C:Golgi apparatus"/>
    <property type="evidence" value="ECO:0007669"/>
    <property type="project" value="UniProtKB-SubCell"/>
</dbReference>
<proteinExistence type="predicted"/>
<evidence type="ECO:0008006" key="14">
    <source>
        <dbReference type="Google" id="ProtNLM"/>
    </source>
</evidence>
<dbReference type="Pfam" id="PF07406">
    <property type="entry name" value="NICE-3"/>
    <property type="match status" value="1"/>
</dbReference>
<dbReference type="OrthoDB" id="5960253at2759"/>
<evidence type="ECO:0000256" key="11">
    <source>
        <dbReference type="SAM" id="Phobius"/>
    </source>
</evidence>
<keyword evidence="8" id="KW-0496">Mitochondrion</keyword>
<accession>A0A6A4V4X1</accession>
<keyword evidence="6 11" id="KW-1133">Transmembrane helix</keyword>
<keyword evidence="13" id="KW-1185">Reference proteome</keyword>
<evidence type="ECO:0000256" key="8">
    <source>
        <dbReference type="ARBA" id="ARBA00023128"/>
    </source>
</evidence>
<evidence type="ECO:0000256" key="2">
    <source>
        <dbReference type="ARBA" id="ARBA00004167"/>
    </source>
</evidence>
<evidence type="ECO:0000313" key="13">
    <source>
        <dbReference type="Proteomes" id="UP000440578"/>
    </source>
</evidence>
<dbReference type="GO" id="GO:0005739">
    <property type="term" value="C:mitochondrion"/>
    <property type="evidence" value="ECO:0007669"/>
    <property type="project" value="UniProtKB-SubCell"/>
</dbReference>
<evidence type="ECO:0000256" key="4">
    <source>
        <dbReference type="ARBA" id="ARBA00004555"/>
    </source>
</evidence>
<sequence length="222" mass="24921">MADTKELPGVLVVIFIAGGVLAFLVVFIFGKRQIQRFALKNQKGPHVPVGVDAKKTLKREIERRLDRTADVVSEPLLLCPAVSPSEPFYYRMKAVDDARRLELEVAEWSGVRRPPTDTVRRFLMSLCGTLLSRAGPRVIHEFCDHYELARYDPAEFGQRQYEQLASRHAVLLDSLHSHSNIGSSQRSTPRTRTDPELTEVRGAGHRRPHSLSVNKGGSETPV</sequence>
<protein>
    <recommendedName>
        <fullName evidence="14">NICE-3 family protein</fullName>
    </recommendedName>
</protein>
<comment type="function">
    <text evidence="1">General regulator of phagocytosis. Required to uptake Gram negative bacterium by macrophages.</text>
</comment>
<organism evidence="12 13">
    <name type="scientific">Amphibalanus amphitrite</name>
    <name type="common">Striped barnacle</name>
    <name type="synonym">Balanus amphitrite</name>
    <dbReference type="NCBI Taxonomy" id="1232801"/>
    <lineage>
        <taxon>Eukaryota</taxon>
        <taxon>Metazoa</taxon>
        <taxon>Ecdysozoa</taxon>
        <taxon>Arthropoda</taxon>
        <taxon>Crustacea</taxon>
        <taxon>Multicrustacea</taxon>
        <taxon>Cirripedia</taxon>
        <taxon>Thoracica</taxon>
        <taxon>Thoracicalcarea</taxon>
        <taxon>Balanomorpha</taxon>
        <taxon>Balanoidea</taxon>
        <taxon>Balanidae</taxon>
        <taxon>Amphibalaninae</taxon>
        <taxon>Amphibalanus</taxon>
    </lineage>
</organism>
<comment type="caution">
    <text evidence="12">The sequence shown here is derived from an EMBL/GenBank/DDBJ whole genome shotgun (WGS) entry which is preliminary data.</text>
</comment>
<dbReference type="EMBL" id="VIIS01002016">
    <property type="protein sequence ID" value="KAF0289656.1"/>
    <property type="molecule type" value="Genomic_DNA"/>
</dbReference>
<dbReference type="InterPro" id="IPR010876">
    <property type="entry name" value="C1orf43"/>
</dbReference>
<gene>
    <name evidence="12" type="ORF">FJT64_012141</name>
</gene>
<evidence type="ECO:0000256" key="3">
    <source>
        <dbReference type="ARBA" id="ARBA00004173"/>
    </source>
</evidence>
<evidence type="ECO:0000256" key="6">
    <source>
        <dbReference type="ARBA" id="ARBA00022989"/>
    </source>
</evidence>
<feature type="transmembrane region" description="Helical" evidence="11">
    <location>
        <begin position="12"/>
        <end position="30"/>
    </location>
</feature>
<evidence type="ECO:0000256" key="10">
    <source>
        <dbReference type="SAM" id="MobiDB-lite"/>
    </source>
</evidence>
<dbReference type="PANTHER" id="PTHR21425">
    <property type="entry name" value="NICE-3"/>
    <property type="match status" value="1"/>
</dbReference>
<reference evidence="12 13" key="1">
    <citation type="submission" date="2019-07" db="EMBL/GenBank/DDBJ databases">
        <title>Draft genome assembly of a fouling barnacle, Amphibalanus amphitrite (Darwin, 1854): The first reference genome for Thecostraca.</title>
        <authorList>
            <person name="Kim W."/>
        </authorList>
    </citation>
    <scope>NUCLEOTIDE SEQUENCE [LARGE SCALE GENOMIC DNA]</scope>
    <source>
        <strain evidence="12">SNU_AA5</strain>
        <tissue evidence="12">Soma without cirri and trophi</tissue>
    </source>
</reference>
<evidence type="ECO:0000313" key="12">
    <source>
        <dbReference type="EMBL" id="KAF0289656.1"/>
    </source>
</evidence>
<feature type="compositionally biased region" description="Polar residues" evidence="10">
    <location>
        <begin position="178"/>
        <end position="190"/>
    </location>
</feature>
<evidence type="ECO:0000256" key="9">
    <source>
        <dbReference type="ARBA" id="ARBA00023136"/>
    </source>
</evidence>
<keyword evidence="9 11" id="KW-0472">Membrane</keyword>